<gene>
    <name evidence="12" type="ORF">TCLT_LOCUS196</name>
</gene>
<organism evidence="14">
    <name type="scientific">Thelazia callipaeda</name>
    <name type="common">Oriental eyeworm</name>
    <name type="synonym">Parasitic nematode</name>
    <dbReference type="NCBI Taxonomy" id="103827"/>
    <lineage>
        <taxon>Eukaryota</taxon>
        <taxon>Metazoa</taxon>
        <taxon>Ecdysozoa</taxon>
        <taxon>Nematoda</taxon>
        <taxon>Chromadorea</taxon>
        <taxon>Rhabditida</taxon>
        <taxon>Spirurina</taxon>
        <taxon>Spiruromorpha</taxon>
        <taxon>Thelazioidea</taxon>
        <taxon>Thelaziidae</taxon>
        <taxon>Thelazia</taxon>
    </lineage>
</organism>
<protein>
    <submittedName>
        <fullName evidence="14">Exostosin domain-containing protein</fullName>
    </submittedName>
</protein>
<dbReference type="SUPFAM" id="SSF53448">
    <property type="entry name" value="Nucleotide-diphospho-sugar transferases"/>
    <property type="match status" value="1"/>
</dbReference>
<dbReference type="EMBL" id="UYYF01000012">
    <property type="protein sequence ID" value="VDM95067.1"/>
    <property type="molecule type" value="Genomic_DNA"/>
</dbReference>
<evidence type="ECO:0000313" key="13">
    <source>
        <dbReference type="Proteomes" id="UP000276776"/>
    </source>
</evidence>
<evidence type="ECO:0000256" key="4">
    <source>
        <dbReference type="ARBA" id="ARBA00022692"/>
    </source>
</evidence>
<dbReference type="STRING" id="103827.A0A0N5CJI8"/>
<evidence type="ECO:0000256" key="9">
    <source>
        <dbReference type="SAM" id="SignalP"/>
    </source>
</evidence>
<evidence type="ECO:0000313" key="12">
    <source>
        <dbReference type="EMBL" id="VDM95067.1"/>
    </source>
</evidence>
<dbReference type="PANTHER" id="PTHR48261">
    <property type="entry name" value="ACETYLGLUCOSAMINYLTRANSFERASE"/>
    <property type="match status" value="1"/>
</dbReference>
<reference evidence="12 13" key="2">
    <citation type="submission" date="2018-11" db="EMBL/GenBank/DDBJ databases">
        <authorList>
            <consortium name="Pathogen Informatics"/>
        </authorList>
    </citation>
    <scope>NUCLEOTIDE SEQUENCE [LARGE SCALE GENOMIC DNA]</scope>
</reference>
<dbReference type="GO" id="GO:0005789">
    <property type="term" value="C:endoplasmic reticulum membrane"/>
    <property type="evidence" value="ECO:0007669"/>
    <property type="project" value="UniProtKB-SubCell"/>
</dbReference>
<evidence type="ECO:0000256" key="8">
    <source>
        <dbReference type="ARBA" id="ARBA00023157"/>
    </source>
</evidence>
<name>A0A0N5CJI8_THECL</name>
<dbReference type="OMA" id="AKILVIW"/>
<keyword evidence="6" id="KW-1133">Transmembrane helix</keyword>
<feature type="domain" description="Glycosyl transferase 64" evidence="11">
    <location>
        <begin position="411"/>
        <end position="607"/>
    </location>
</feature>
<dbReference type="Gene3D" id="3.90.550.10">
    <property type="entry name" value="Spore Coat Polysaccharide Biosynthesis Protein SpsA, Chain A"/>
    <property type="match status" value="1"/>
</dbReference>
<keyword evidence="4" id="KW-0812">Transmembrane</keyword>
<reference evidence="14" key="1">
    <citation type="submission" date="2017-02" db="UniProtKB">
        <authorList>
            <consortium name="WormBaseParasite"/>
        </authorList>
    </citation>
    <scope>IDENTIFICATION</scope>
</reference>
<dbReference type="InterPro" id="IPR004263">
    <property type="entry name" value="Exostosin"/>
</dbReference>
<keyword evidence="13" id="KW-1185">Reference proteome</keyword>
<dbReference type="InterPro" id="IPR029044">
    <property type="entry name" value="Nucleotide-diphossugar_trans"/>
</dbReference>
<dbReference type="InterPro" id="IPR040911">
    <property type="entry name" value="Exostosin_GT47"/>
</dbReference>
<accession>A0A0N5CJI8</accession>
<proteinExistence type="inferred from homology"/>
<evidence type="ECO:0000256" key="5">
    <source>
        <dbReference type="ARBA" id="ARBA00022824"/>
    </source>
</evidence>
<dbReference type="Proteomes" id="UP000276776">
    <property type="component" value="Unassembled WGS sequence"/>
</dbReference>
<comment type="subcellular location">
    <subcellularLocation>
        <location evidence="1">Endoplasmic reticulum membrane</location>
        <topology evidence="1">Single-pass type II membrane protein</topology>
    </subcellularLocation>
</comment>
<keyword evidence="9" id="KW-0732">Signal</keyword>
<evidence type="ECO:0000256" key="2">
    <source>
        <dbReference type="ARBA" id="ARBA00010271"/>
    </source>
</evidence>
<evidence type="ECO:0000256" key="1">
    <source>
        <dbReference type="ARBA" id="ARBA00004648"/>
    </source>
</evidence>
<comment type="similarity">
    <text evidence="2">Belongs to the glycosyltransferase 47 family.</text>
</comment>
<dbReference type="AlphaFoldDB" id="A0A0N5CJI8"/>
<evidence type="ECO:0000256" key="3">
    <source>
        <dbReference type="ARBA" id="ARBA00022679"/>
    </source>
</evidence>
<keyword evidence="8" id="KW-1015">Disulfide bond</keyword>
<dbReference type="PANTHER" id="PTHR48261:SF2">
    <property type="entry name" value="ACETYLGLUCOSAMINYLTRANSFERASE"/>
    <property type="match status" value="1"/>
</dbReference>
<keyword evidence="7" id="KW-0472">Membrane</keyword>
<sequence length="611" mass="70058">MRCSCKKLVLFVSLVAWVSVWKFHRGEQYYELVKYQVTSGDDEKWEGNKNCTTDTCLDLLPCSLHNDQLTVFIEPLIQVFDKGGKDITPSPSLEYLEIRSVIEHSRYKVDVIEDACLVMPGFDTLNINRFTNGKSSFRKVFNAGGRLSKHNILLFVFAGASILDFKAIVARTGLHLANFRRGFDVSLPLWNPYILTSSLIPTQQFANFMVVPIKSASHTVKTLLRNFFGKDCLVLDDCNVFMANFLCDIHGISYNVDETIKVCFSCAWSVKESEFTLIDDRVAGFEALLMSALRFGSIPVIISDFIVLPFSEVINWDLLSLMFSRSRLSSVLAILRVLSFERKQRLRKQITFIYDRYFSSLKKIVLTTLGILERRIVINSFTTYDDWNSNLSKNHLVSPFFFPFHAPSEGFTGVILANDKSGSLLTVMRLLAKVPSLRIIIVVWNHHSDPPSIDEWPHVNRPIRVIHMDRYLLSNRFIAFSEITTEAVFSLDQYVTDLSVDEVEFGYQAWRENPDRVVGFFSRMGVFNDSAKIYKYNVEWFDLVDVILMKASFYHKFYGMLYHDLMPSEVISYVESNKICEDIAMNFLISIMTGKSPLKVSSLKDFICPGM</sequence>
<dbReference type="OrthoDB" id="5954868at2759"/>
<feature type="signal peptide" evidence="9">
    <location>
        <begin position="1"/>
        <end position="20"/>
    </location>
</feature>
<dbReference type="GO" id="GO:0015012">
    <property type="term" value="P:heparan sulfate proteoglycan biosynthetic process"/>
    <property type="evidence" value="ECO:0007669"/>
    <property type="project" value="UniProtKB-ARBA"/>
</dbReference>
<dbReference type="Pfam" id="PF09258">
    <property type="entry name" value="Glyco_transf_64"/>
    <property type="match status" value="1"/>
</dbReference>
<evidence type="ECO:0000256" key="6">
    <source>
        <dbReference type="ARBA" id="ARBA00022989"/>
    </source>
</evidence>
<evidence type="ECO:0000313" key="14">
    <source>
        <dbReference type="WBParaSite" id="TCLT_0000019501-mRNA-1"/>
    </source>
</evidence>
<evidence type="ECO:0000259" key="10">
    <source>
        <dbReference type="Pfam" id="PF03016"/>
    </source>
</evidence>
<dbReference type="InterPro" id="IPR015338">
    <property type="entry name" value="GT64_dom"/>
</dbReference>
<evidence type="ECO:0000259" key="11">
    <source>
        <dbReference type="Pfam" id="PF09258"/>
    </source>
</evidence>
<feature type="chain" id="PRO_5043126241" evidence="9">
    <location>
        <begin position="21"/>
        <end position="611"/>
    </location>
</feature>
<keyword evidence="3" id="KW-0808">Transferase</keyword>
<evidence type="ECO:0000256" key="7">
    <source>
        <dbReference type="ARBA" id="ARBA00023136"/>
    </source>
</evidence>
<dbReference type="Pfam" id="PF03016">
    <property type="entry name" value="Exostosin_GT47"/>
    <property type="match status" value="1"/>
</dbReference>
<dbReference type="WBParaSite" id="TCLT_0000019501-mRNA-1">
    <property type="protein sequence ID" value="TCLT_0000019501-mRNA-1"/>
    <property type="gene ID" value="TCLT_0000019501"/>
</dbReference>
<dbReference type="GO" id="GO:0016757">
    <property type="term" value="F:glycosyltransferase activity"/>
    <property type="evidence" value="ECO:0007669"/>
    <property type="project" value="InterPro"/>
</dbReference>
<feature type="domain" description="Exostosin GT47" evidence="10">
    <location>
        <begin position="94"/>
        <end position="337"/>
    </location>
</feature>
<keyword evidence="5" id="KW-0256">Endoplasmic reticulum</keyword>